<proteinExistence type="predicted"/>
<name>A0A8J2JGG5_9HEXA</name>
<sequence>MLALFQRKKFTGIWFASLSAVCRSNG</sequence>
<feature type="non-terminal residue" evidence="1">
    <location>
        <position position="1"/>
    </location>
</feature>
<accession>A0A8J2JGG5</accession>
<gene>
    <name evidence="1" type="ORF">AFUS01_LOCUS6978</name>
</gene>
<evidence type="ECO:0000313" key="2">
    <source>
        <dbReference type="Proteomes" id="UP000708208"/>
    </source>
</evidence>
<protein>
    <submittedName>
        <fullName evidence="1">Uncharacterized protein</fullName>
    </submittedName>
</protein>
<keyword evidence="2" id="KW-1185">Reference proteome</keyword>
<reference evidence="1" key="1">
    <citation type="submission" date="2021-06" db="EMBL/GenBank/DDBJ databases">
        <authorList>
            <person name="Hodson N. C."/>
            <person name="Mongue J. A."/>
            <person name="Jaron S. K."/>
        </authorList>
    </citation>
    <scope>NUCLEOTIDE SEQUENCE</scope>
</reference>
<evidence type="ECO:0000313" key="1">
    <source>
        <dbReference type="EMBL" id="CAG7717522.1"/>
    </source>
</evidence>
<comment type="caution">
    <text evidence="1">The sequence shown here is derived from an EMBL/GenBank/DDBJ whole genome shotgun (WGS) entry which is preliminary data.</text>
</comment>
<dbReference type="AlphaFoldDB" id="A0A8J2JGG5"/>
<dbReference type="EMBL" id="CAJVCH010046520">
    <property type="protein sequence ID" value="CAG7717522.1"/>
    <property type="molecule type" value="Genomic_DNA"/>
</dbReference>
<organism evidence="1 2">
    <name type="scientific">Allacma fusca</name>
    <dbReference type="NCBI Taxonomy" id="39272"/>
    <lineage>
        <taxon>Eukaryota</taxon>
        <taxon>Metazoa</taxon>
        <taxon>Ecdysozoa</taxon>
        <taxon>Arthropoda</taxon>
        <taxon>Hexapoda</taxon>
        <taxon>Collembola</taxon>
        <taxon>Symphypleona</taxon>
        <taxon>Sminthuridae</taxon>
        <taxon>Allacma</taxon>
    </lineage>
</organism>
<dbReference type="Proteomes" id="UP000708208">
    <property type="component" value="Unassembled WGS sequence"/>
</dbReference>